<dbReference type="Gene3D" id="3.30.30.10">
    <property type="entry name" value="Knottin, scorpion toxin-like"/>
    <property type="match status" value="1"/>
</dbReference>
<sequence>MKPPRMNLSAAAVVAVVLLIVLAGDMAPVEALCSHLSGDFKGWCTSTRKCQNVCLLESYDNIDGKCQGWFPARCWCISNICSPAAAAAPETGGGGASARGDIPHMNE</sequence>
<protein>
    <recommendedName>
        <fullName evidence="4">Knottins-like domain-containing protein</fullName>
    </recommendedName>
</protein>
<evidence type="ECO:0000256" key="1">
    <source>
        <dbReference type="ARBA" id="ARBA00023157"/>
    </source>
</evidence>
<feature type="chain" id="PRO_5016834584" description="Knottins-like domain-containing protein" evidence="3">
    <location>
        <begin position="32"/>
        <end position="107"/>
    </location>
</feature>
<proteinExistence type="predicted"/>
<dbReference type="InterPro" id="IPR036574">
    <property type="entry name" value="Scorpion_toxin-like_sf"/>
</dbReference>
<organism evidence="5">
    <name type="scientific">Setaria italica</name>
    <name type="common">Foxtail millet</name>
    <name type="synonym">Panicum italicum</name>
    <dbReference type="NCBI Taxonomy" id="4555"/>
    <lineage>
        <taxon>Eukaryota</taxon>
        <taxon>Viridiplantae</taxon>
        <taxon>Streptophyta</taxon>
        <taxon>Embryophyta</taxon>
        <taxon>Tracheophyta</taxon>
        <taxon>Spermatophyta</taxon>
        <taxon>Magnoliopsida</taxon>
        <taxon>Liliopsida</taxon>
        <taxon>Poales</taxon>
        <taxon>Poaceae</taxon>
        <taxon>PACMAD clade</taxon>
        <taxon>Panicoideae</taxon>
        <taxon>Panicodae</taxon>
        <taxon>Paniceae</taxon>
        <taxon>Cenchrinae</taxon>
        <taxon>Setaria</taxon>
    </lineage>
</organism>
<accession>A0A368QKA8</accession>
<dbReference type="InterPro" id="IPR003614">
    <property type="entry name" value="Knottins"/>
</dbReference>
<evidence type="ECO:0000313" key="5">
    <source>
        <dbReference type="EMBL" id="RCV18396.1"/>
    </source>
</evidence>
<dbReference type="OrthoDB" id="683455at2759"/>
<evidence type="ECO:0000256" key="2">
    <source>
        <dbReference type="SAM" id="MobiDB-lite"/>
    </source>
</evidence>
<gene>
    <name evidence="5" type="ORF">SETIT_3G298000v2</name>
</gene>
<dbReference type="Pfam" id="PF00304">
    <property type="entry name" value="Gamma-thionin"/>
    <property type="match status" value="1"/>
</dbReference>
<evidence type="ECO:0000259" key="4">
    <source>
        <dbReference type="Pfam" id="PF00304"/>
    </source>
</evidence>
<name>A0A368QKA8_SETIT</name>
<keyword evidence="1" id="KW-1015">Disulfide bond</keyword>
<feature type="domain" description="Knottins-like" evidence="4">
    <location>
        <begin position="32"/>
        <end position="78"/>
    </location>
</feature>
<dbReference type="PROSITE" id="PS00940">
    <property type="entry name" value="GAMMA_THIONIN"/>
    <property type="match status" value="1"/>
</dbReference>
<dbReference type="EMBL" id="CM003530">
    <property type="protein sequence ID" value="RCV18396.1"/>
    <property type="molecule type" value="Genomic_DNA"/>
</dbReference>
<dbReference type="SUPFAM" id="SSF57095">
    <property type="entry name" value="Scorpion toxin-like"/>
    <property type="match status" value="1"/>
</dbReference>
<dbReference type="InterPro" id="IPR008176">
    <property type="entry name" value="Defensin_plant"/>
</dbReference>
<feature type="signal peptide" evidence="3">
    <location>
        <begin position="1"/>
        <end position="31"/>
    </location>
</feature>
<evidence type="ECO:0000256" key="3">
    <source>
        <dbReference type="SAM" id="SignalP"/>
    </source>
</evidence>
<reference evidence="5" key="2">
    <citation type="submission" date="2015-07" db="EMBL/GenBank/DDBJ databases">
        <authorList>
            <person name="Noorani M."/>
        </authorList>
    </citation>
    <scope>NUCLEOTIDE SEQUENCE</scope>
    <source>
        <strain evidence="5">Yugu1</strain>
    </source>
</reference>
<keyword evidence="3" id="KW-0732">Signal</keyword>
<dbReference type="AlphaFoldDB" id="A0A368QKA8"/>
<feature type="region of interest" description="Disordered" evidence="2">
    <location>
        <begin position="86"/>
        <end position="107"/>
    </location>
</feature>
<reference evidence="5" key="1">
    <citation type="journal article" date="2012" name="Nat. Biotechnol.">
        <title>Reference genome sequence of the model plant Setaria.</title>
        <authorList>
            <person name="Bennetzen J.L."/>
            <person name="Schmutz J."/>
            <person name="Wang H."/>
            <person name="Percifield R."/>
            <person name="Hawkins J."/>
            <person name="Pontaroli A.C."/>
            <person name="Estep M."/>
            <person name="Feng L."/>
            <person name="Vaughn J.N."/>
            <person name="Grimwood J."/>
            <person name="Jenkins J."/>
            <person name="Barry K."/>
            <person name="Lindquist E."/>
            <person name="Hellsten U."/>
            <person name="Deshpande S."/>
            <person name="Wang X."/>
            <person name="Wu X."/>
            <person name="Mitros T."/>
            <person name="Triplett J."/>
            <person name="Yang X."/>
            <person name="Ye C.Y."/>
            <person name="Mauro-Herrera M."/>
            <person name="Wang L."/>
            <person name="Li P."/>
            <person name="Sharma M."/>
            <person name="Sharma R."/>
            <person name="Ronald P.C."/>
            <person name="Panaud O."/>
            <person name="Kellogg E.A."/>
            <person name="Brutnell T.P."/>
            <person name="Doust A.N."/>
            <person name="Tuskan G.A."/>
            <person name="Rokhsar D."/>
            <person name="Devos K.M."/>
        </authorList>
    </citation>
    <scope>NUCLEOTIDE SEQUENCE [LARGE SCALE GENOMIC DNA]</scope>
    <source>
        <strain evidence="5">Yugu1</strain>
    </source>
</reference>
<dbReference type="GO" id="GO:0006952">
    <property type="term" value="P:defense response"/>
    <property type="evidence" value="ECO:0007669"/>
    <property type="project" value="InterPro"/>
</dbReference>